<feature type="domain" description="TRUD" evidence="5">
    <location>
        <begin position="265"/>
        <end position="509"/>
    </location>
</feature>
<reference evidence="6 7" key="2">
    <citation type="submission" date="2018-11" db="EMBL/GenBank/DDBJ databases">
        <authorList>
            <consortium name="Pathogen Informatics"/>
        </authorList>
    </citation>
    <scope>NUCLEOTIDE SEQUENCE [LARGE SCALE GENOMIC DNA]</scope>
</reference>
<evidence type="ECO:0000256" key="4">
    <source>
        <dbReference type="ARBA" id="ARBA00036943"/>
    </source>
</evidence>
<accession>A0A183UCG0</accession>
<dbReference type="InterPro" id="IPR001656">
    <property type="entry name" value="PsdUridine_synth_TruD"/>
</dbReference>
<dbReference type="InterPro" id="IPR020119">
    <property type="entry name" value="PsdUridine_synth_TruD_CS"/>
</dbReference>
<comment type="catalytic activity">
    <reaction evidence="4">
        <text>a uridine in tRNA = a pseudouridine in tRNA</text>
        <dbReference type="Rhea" id="RHEA:54572"/>
        <dbReference type="Rhea" id="RHEA-COMP:13339"/>
        <dbReference type="Rhea" id="RHEA-COMP:13934"/>
        <dbReference type="ChEBI" id="CHEBI:65314"/>
        <dbReference type="ChEBI" id="CHEBI:65315"/>
    </reaction>
</comment>
<dbReference type="NCBIfam" id="TIGR00094">
    <property type="entry name" value="tRNA_TruD_broad"/>
    <property type="match status" value="1"/>
</dbReference>
<keyword evidence="2" id="KW-0819">tRNA processing</keyword>
<sequence length="569" mass="63808">METDFSITEYLGDSRAEMKCILKQRYSDFIVNEITPQRVVVEVCCDEESVSSEKETGTTIACSIDEDAKAPDGVSSQQVKDVDDILSDATKLVNISTEGMDKEARTKIHEWVRRRYHGKLSSQTRDGSIAISFSKNDNRKRKVWPEARPDYLHFTLSKENKDSHYALSLIAKFLGIKASNFGTCGTKDRRAITSQRVSVYRIDADRMRALNSRLRGMRLSDFQYCPQPCSLGQLWGNQFRIVLRCLNGCTDEEICARLEEFKSRGFINYFGTQRFGSCGVATAEVGLAILKRRYEEAVRTVLKQRPAMGCLRDALEEWNKSGNASLSIKKLSGAQAFASIEAQLLTSLAKSKDNFSAALMKLPRNTRSLYVHAYQSLVWNKVASRRIKEFGCGVIEGDIDVNGKKVEGDDISLVALPLPSSNMKLPENEGIFLTSSLVSFNHEHGAGGAVAYNSRMFAMVATMAAYNDNNNVGKWYKEYMEVDGVTSDMFKSIESHYAIGDVLRELIVKPEDVEYQILKYSDKDTRLQPDLNGEYDKEKIGSGDLRALSLKFSLPSGCYATVALRQLTR</sequence>
<dbReference type="GO" id="GO:0005634">
    <property type="term" value="C:nucleus"/>
    <property type="evidence" value="ECO:0007669"/>
    <property type="project" value="TreeGrafter"/>
</dbReference>
<keyword evidence="3" id="KW-0413">Isomerase</keyword>
<dbReference type="Pfam" id="PF01142">
    <property type="entry name" value="TruD"/>
    <property type="match status" value="1"/>
</dbReference>
<dbReference type="InterPro" id="IPR011760">
    <property type="entry name" value="PsdUridine_synth_TruD_insert"/>
</dbReference>
<evidence type="ECO:0000313" key="8">
    <source>
        <dbReference type="WBParaSite" id="TCNE_0000618001-mRNA-1"/>
    </source>
</evidence>
<dbReference type="GO" id="GO:0008033">
    <property type="term" value="P:tRNA processing"/>
    <property type="evidence" value="ECO:0007669"/>
    <property type="project" value="UniProtKB-KW"/>
</dbReference>
<evidence type="ECO:0000259" key="5">
    <source>
        <dbReference type="PROSITE" id="PS50984"/>
    </source>
</evidence>
<protein>
    <submittedName>
        <fullName evidence="8">TRUD domain-containing protein</fullName>
    </submittedName>
</protein>
<dbReference type="Gene3D" id="3.30.2350.20">
    <property type="entry name" value="TruD, catalytic domain"/>
    <property type="match status" value="3"/>
</dbReference>
<dbReference type="PROSITE" id="PS50984">
    <property type="entry name" value="TRUD"/>
    <property type="match status" value="1"/>
</dbReference>
<dbReference type="GO" id="GO:0009982">
    <property type="term" value="F:pseudouridine synthase activity"/>
    <property type="evidence" value="ECO:0007669"/>
    <property type="project" value="InterPro"/>
</dbReference>
<dbReference type="PROSITE" id="PS01268">
    <property type="entry name" value="UPF0024"/>
    <property type="match status" value="1"/>
</dbReference>
<dbReference type="PIRSF" id="PIRSF037016">
    <property type="entry name" value="Pseudouridin_synth_euk_prd"/>
    <property type="match status" value="1"/>
</dbReference>
<dbReference type="AlphaFoldDB" id="A0A183UCG0"/>
<comment type="similarity">
    <text evidence="1">Belongs to the pseudouridine synthase TruD family.</text>
</comment>
<dbReference type="InterPro" id="IPR020103">
    <property type="entry name" value="PsdUridine_synth_cat_dom_sf"/>
</dbReference>
<proteinExistence type="inferred from homology"/>
<dbReference type="InterPro" id="IPR042214">
    <property type="entry name" value="TruD_catalytic"/>
</dbReference>
<evidence type="ECO:0000256" key="3">
    <source>
        <dbReference type="ARBA" id="ARBA00023235"/>
    </source>
</evidence>
<evidence type="ECO:0000313" key="7">
    <source>
        <dbReference type="Proteomes" id="UP000050794"/>
    </source>
</evidence>
<evidence type="ECO:0000256" key="2">
    <source>
        <dbReference type="ARBA" id="ARBA00022694"/>
    </source>
</evidence>
<dbReference type="CDD" id="cd02576">
    <property type="entry name" value="PseudoU_synth_ScPUS7"/>
    <property type="match status" value="1"/>
</dbReference>
<dbReference type="Proteomes" id="UP000050794">
    <property type="component" value="Unassembled WGS sequence"/>
</dbReference>
<dbReference type="SUPFAM" id="SSF55120">
    <property type="entry name" value="Pseudouridine synthase"/>
    <property type="match status" value="1"/>
</dbReference>
<dbReference type="PANTHER" id="PTHR13326:SF31">
    <property type="entry name" value="PSEUDOURIDYLATE SYNTHASE 7 HOMOLOG"/>
    <property type="match status" value="1"/>
</dbReference>
<evidence type="ECO:0000256" key="1">
    <source>
        <dbReference type="ARBA" id="ARBA00007953"/>
    </source>
</evidence>
<dbReference type="EMBL" id="UYWY01019449">
    <property type="protein sequence ID" value="VDM37474.1"/>
    <property type="molecule type" value="Genomic_DNA"/>
</dbReference>
<dbReference type="GO" id="GO:0003723">
    <property type="term" value="F:RNA binding"/>
    <property type="evidence" value="ECO:0007669"/>
    <property type="project" value="InterPro"/>
</dbReference>
<reference evidence="8" key="1">
    <citation type="submission" date="2016-06" db="UniProtKB">
        <authorList>
            <consortium name="WormBaseParasite"/>
        </authorList>
    </citation>
    <scope>IDENTIFICATION</scope>
</reference>
<evidence type="ECO:0000313" key="6">
    <source>
        <dbReference type="EMBL" id="VDM37474.1"/>
    </source>
</evidence>
<dbReference type="WBParaSite" id="TCNE_0000618001-mRNA-1">
    <property type="protein sequence ID" value="TCNE_0000618001-mRNA-1"/>
    <property type="gene ID" value="TCNE_0000618001"/>
</dbReference>
<name>A0A183UCG0_TOXCA</name>
<organism evidence="7 8">
    <name type="scientific">Toxocara canis</name>
    <name type="common">Canine roundworm</name>
    <dbReference type="NCBI Taxonomy" id="6265"/>
    <lineage>
        <taxon>Eukaryota</taxon>
        <taxon>Metazoa</taxon>
        <taxon>Ecdysozoa</taxon>
        <taxon>Nematoda</taxon>
        <taxon>Chromadorea</taxon>
        <taxon>Rhabditida</taxon>
        <taxon>Spirurina</taxon>
        <taxon>Ascaridomorpha</taxon>
        <taxon>Ascaridoidea</taxon>
        <taxon>Toxocaridae</taxon>
        <taxon>Toxocara</taxon>
    </lineage>
</organism>
<gene>
    <name evidence="6" type="ORF">TCNE_LOCUS6180</name>
</gene>
<dbReference type="PANTHER" id="PTHR13326">
    <property type="entry name" value="TRNA PSEUDOURIDINE SYNTHASE D"/>
    <property type="match status" value="1"/>
</dbReference>
<dbReference type="GO" id="GO:0001522">
    <property type="term" value="P:pseudouridine synthesis"/>
    <property type="evidence" value="ECO:0007669"/>
    <property type="project" value="InterPro"/>
</dbReference>
<keyword evidence="7" id="KW-1185">Reference proteome</keyword>